<accession>A0A6A1VSG4</accession>
<dbReference type="PANTHER" id="PTHR33499:SF11">
    <property type="entry name" value="NO APICAL MERISTEM-ASSOCIATED C-TERMINAL DOMAIN-CONTAINING PROTEIN"/>
    <property type="match status" value="1"/>
</dbReference>
<evidence type="ECO:0000313" key="3">
    <source>
        <dbReference type="Proteomes" id="UP000516437"/>
    </source>
</evidence>
<dbReference type="EMBL" id="RXIC02000022">
    <property type="protein sequence ID" value="KAB1215851.1"/>
    <property type="molecule type" value="Genomic_DNA"/>
</dbReference>
<keyword evidence="3" id="KW-1185">Reference proteome</keyword>
<dbReference type="AlphaFoldDB" id="A0A6A1VSG4"/>
<comment type="caution">
    <text evidence="2">The sequence shown here is derived from an EMBL/GenBank/DDBJ whole genome shotgun (WGS) entry which is preliminary data.</text>
</comment>
<feature type="compositionally biased region" description="Acidic residues" evidence="1">
    <location>
        <begin position="62"/>
        <end position="77"/>
    </location>
</feature>
<evidence type="ECO:0000256" key="1">
    <source>
        <dbReference type="SAM" id="MobiDB-lite"/>
    </source>
</evidence>
<gene>
    <name evidence="2" type="ORF">CJ030_MR4G010935</name>
</gene>
<organism evidence="2 3">
    <name type="scientific">Morella rubra</name>
    <name type="common">Chinese bayberry</name>
    <dbReference type="NCBI Taxonomy" id="262757"/>
    <lineage>
        <taxon>Eukaryota</taxon>
        <taxon>Viridiplantae</taxon>
        <taxon>Streptophyta</taxon>
        <taxon>Embryophyta</taxon>
        <taxon>Tracheophyta</taxon>
        <taxon>Spermatophyta</taxon>
        <taxon>Magnoliopsida</taxon>
        <taxon>eudicotyledons</taxon>
        <taxon>Gunneridae</taxon>
        <taxon>Pentapetalae</taxon>
        <taxon>rosids</taxon>
        <taxon>fabids</taxon>
        <taxon>Fagales</taxon>
        <taxon>Myricaceae</taxon>
        <taxon>Morella</taxon>
    </lineage>
</organism>
<feature type="region of interest" description="Disordered" evidence="1">
    <location>
        <begin position="57"/>
        <end position="80"/>
    </location>
</feature>
<dbReference type="PANTHER" id="PTHR33499">
    <property type="entry name" value="OS12G0282400 PROTEIN-RELATED"/>
    <property type="match status" value="1"/>
</dbReference>
<dbReference type="Proteomes" id="UP000516437">
    <property type="component" value="Chromosome 4"/>
</dbReference>
<sequence>MVKPGREARTSIHEAYQGNESVSLFVYFSNFNMIPLSRHDVDPLLHVTDDTKSRRCATSISDSDDESCDDSEDSDSSEETRAAVTLANAATTTLNGANGDLPSLASVNLRGTLQSSCASTSGIIHVRIRMCGLALEKAHIARKLSVHIPDGRTGGDDKASSMLSSHIGSLMRSHAPFNVVNWSKVPNEVKSYIMNKILDDFKLDYDRPKDRNTVISIMNTAYRTHRNRMHQYYALFPTKEEALDIRTPT</sequence>
<name>A0A6A1VSG4_9ROSI</name>
<evidence type="ECO:0000313" key="2">
    <source>
        <dbReference type="EMBL" id="KAB1215851.1"/>
    </source>
</evidence>
<protein>
    <submittedName>
        <fullName evidence="2">Uncharacterized protein</fullName>
    </submittedName>
</protein>
<reference evidence="2 3" key="1">
    <citation type="journal article" date="2019" name="Plant Biotechnol. J.">
        <title>The red bayberry genome and genetic basis of sex determination.</title>
        <authorList>
            <person name="Jia H.M."/>
            <person name="Jia H.J."/>
            <person name="Cai Q.L."/>
            <person name="Wang Y."/>
            <person name="Zhao H.B."/>
            <person name="Yang W.F."/>
            <person name="Wang G.Y."/>
            <person name="Li Y.H."/>
            <person name="Zhan D.L."/>
            <person name="Shen Y.T."/>
            <person name="Niu Q.F."/>
            <person name="Chang L."/>
            <person name="Qiu J."/>
            <person name="Zhao L."/>
            <person name="Xie H.B."/>
            <person name="Fu W.Y."/>
            <person name="Jin J."/>
            <person name="Li X.W."/>
            <person name="Jiao Y."/>
            <person name="Zhou C.C."/>
            <person name="Tu T."/>
            <person name="Chai C.Y."/>
            <person name="Gao J.L."/>
            <person name="Fan L.J."/>
            <person name="van de Weg E."/>
            <person name="Wang J.Y."/>
            <person name="Gao Z.S."/>
        </authorList>
    </citation>
    <scope>NUCLEOTIDE SEQUENCE [LARGE SCALE GENOMIC DNA]</scope>
    <source>
        <tissue evidence="2">Leaves</tissue>
    </source>
</reference>
<dbReference type="OrthoDB" id="1706770at2759"/>
<proteinExistence type="predicted"/>